<dbReference type="PANTHER" id="PTHR45339">
    <property type="entry name" value="HYBRID SIGNAL TRANSDUCTION HISTIDINE KINASE J"/>
    <property type="match status" value="1"/>
</dbReference>
<dbReference type="InterPro" id="IPR035965">
    <property type="entry name" value="PAS-like_dom_sf"/>
</dbReference>
<dbReference type="Pfam" id="PF00512">
    <property type="entry name" value="HisKA"/>
    <property type="match status" value="1"/>
</dbReference>
<dbReference type="RefSeq" id="WP_088525982.1">
    <property type="nucleotide sequence ID" value="NZ_NGUP01000004.1"/>
</dbReference>
<evidence type="ECO:0000313" key="13">
    <source>
        <dbReference type="Proteomes" id="UP000197528"/>
    </source>
</evidence>
<dbReference type="Pfam" id="PF08447">
    <property type="entry name" value="PAS_3"/>
    <property type="match status" value="1"/>
</dbReference>
<dbReference type="InterPro" id="IPR001610">
    <property type="entry name" value="PAC"/>
</dbReference>
<gene>
    <name evidence="12" type="ORF">CBI31_08505</name>
</gene>
<feature type="domain" description="Histidine kinase" evidence="9">
    <location>
        <begin position="307"/>
        <end position="528"/>
    </location>
</feature>
<keyword evidence="13" id="KW-1185">Reference proteome</keyword>
<dbReference type="InterPro" id="IPR005467">
    <property type="entry name" value="His_kinase_dom"/>
</dbReference>
<evidence type="ECO:0000256" key="2">
    <source>
        <dbReference type="ARBA" id="ARBA00012438"/>
    </source>
</evidence>
<dbReference type="EMBL" id="NGUP01000004">
    <property type="protein sequence ID" value="OWS69104.1"/>
    <property type="molecule type" value="Genomic_DNA"/>
</dbReference>
<dbReference type="InterPro" id="IPR036890">
    <property type="entry name" value="HATPase_C_sf"/>
</dbReference>
<dbReference type="InterPro" id="IPR013655">
    <property type="entry name" value="PAS_fold_3"/>
</dbReference>
<dbReference type="InterPro" id="IPR036097">
    <property type="entry name" value="HisK_dim/P_sf"/>
</dbReference>
<accession>A0A254PS20</accession>
<dbReference type="FunFam" id="3.30.565.10:FF:000010">
    <property type="entry name" value="Sensor histidine kinase RcsC"/>
    <property type="match status" value="1"/>
</dbReference>
<reference evidence="12 13" key="1">
    <citation type="submission" date="2017-05" db="EMBL/GenBank/DDBJ databases">
        <title>Genome of Polynucleobacter sp. MWH-Feld-100.</title>
        <authorList>
            <person name="Hahn M.W."/>
        </authorList>
    </citation>
    <scope>NUCLEOTIDE SEQUENCE [LARGE SCALE GENOMIC DNA]</scope>
    <source>
        <strain evidence="12 13">MWH-Feld-100</strain>
    </source>
</reference>
<feature type="domain" description="PAS" evidence="10">
    <location>
        <begin position="169"/>
        <end position="241"/>
    </location>
</feature>
<dbReference type="InterPro" id="IPR003594">
    <property type="entry name" value="HATPase_dom"/>
</dbReference>
<dbReference type="PROSITE" id="PS50112">
    <property type="entry name" value="PAS"/>
    <property type="match status" value="2"/>
</dbReference>
<evidence type="ECO:0000259" key="10">
    <source>
        <dbReference type="PROSITE" id="PS50112"/>
    </source>
</evidence>
<evidence type="ECO:0000256" key="3">
    <source>
        <dbReference type="ARBA" id="ARBA00022553"/>
    </source>
</evidence>
<dbReference type="SMART" id="SM00388">
    <property type="entry name" value="HisKA"/>
    <property type="match status" value="1"/>
</dbReference>
<dbReference type="Gene3D" id="2.10.70.100">
    <property type="match status" value="1"/>
</dbReference>
<dbReference type="PROSITE" id="PS50109">
    <property type="entry name" value="HIS_KIN"/>
    <property type="match status" value="1"/>
</dbReference>
<comment type="function">
    <text evidence="7">Member of the two-component regulatory system BvgS/BvgA. Phosphorylates BvgA via a four-step phosphorelay in response to environmental signals.</text>
</comment>
<evidence type="ECO:0000256" key="5">
    <source>
        <dbReference type="ARBA" id="ARBA00023012"/>
    </source>
</evidence>
<dbReference type="Gene3D" id="3.30.450.20">
    <property type="entry name" value="PAS domain"/>
    <property type="match status" value="2"/>
</dbReference>
<dbReference type="InterPro" id="IPR004358">
    <property type="entry name" value="Sig_transdc_His_kin-like_C"/>
</dbReference>
<dbReference type="CDD" id="cd00082">
    <property type="entry name" value="HisKA"/>
    <property type="match status" value="1"/>
</dbReference>
<dbReference type="AlphaFoldDB" id="A0A254PS20"/>
<feature type="domain" description="PAC" evidence="11">
    <location>
        <begin position="114"/>
        <end position="168"/>
    </location>
</feature>
<dbReference type="OrthoDB" id="9810730at2"/>
<dbReference type="EC" id="2.7.13.3" evidence="2"/>
<evidence type="ECO:0000259" key="9">
    <source>
        <dbReference type="PROSITE" id="PS50109"/>
    </source>
</evidence>
<dbReference type="SMART" id="SM00387">
    <property type="entry name" value="HATPase_c"/>
    <property type="match status" value="1"/>
</dbReference>
<dbReference type="Pfam" id="PF02518">
    <property type="entry name" value="HATPase_c"/>
    <property type="match status" value="1"/>
</dbReference>
<evidence type="ECO:0000256" key="8">
    <source>
        <dbReference type="ARBA" id="ARBA00070152"/>
    </source>
</evidence>
<dbReference type="CDD" id="cd00130">
    <property type="entry name" value="PAS"/>
    <property type="match status" value="2"/>
</dbReference>
<evidence type="ECO:0000256" key="7">
    <source>
        <dbReference type="ARBA" id="ARBA00058004"/>
    </source>
</evidence>
<keyword evidence="6" id="KW-0843">Virulence</keyword>
<dbReference type="Gene3D" id="1.10.287.130">
    <property type="match status" value="1"/>
</dbReference>
<dbReference type="Pfam" id="PF13426">
    <property type="entry name" value="PAS_9"/>
    <property type="match status" value="1"/>
</dbReference>
<dbReference type="InterPro" id="IPR000014">
    <property type="entry name" value="PAS"/>
</dbReference>
<comment type="catalytic activity">
    <reaction evidence="1">
        <text>ATP + protein L-histidine = ADP + protein N-phospho-L-histidine.</text>
        <dbReference type="EC" id="2.7.13.3"/>
    </reaction>
</comment>
<dbReference type="PROSITE" id="PS50113">
    <property type="entry name" value="PAC"/>
    <property type="match status" value="1"/>
</dbReference>
<dbReference type="PRINTS" id="PR00344">
    <property type="entry name" value="BCTRLSENSOR"/>
</dbReference>
<keyword evidence="3" id="KW-0597">Phosphoprotein</keyword>
<evidence type="ECO:0000259" key="11">
    <source>
        <dbReference type="PROSITE" id="PS50113"/>
    </source>
</evidence>
<dbReference type="SUPFAM" id="SSF47384">
    <property type="entry name" value="Homodimeric domain of signal transducing histidine kinase"/>
    <property type="match status" value="1"/>
</dbReference>
<evidence type="ECO:0000313" key="12">
    <source>
        <dbReference type="EMBL" id="OWS69104.1"/>
    </source>
</evidence>
<name>A0A254PS20_9BURK</name>
<evidence type="ECO:0000256" key="4">
    <source>
        <dbReference type="ARBA" id="ARBA00022729"/>
    </source>
</evidence>
<dbReference type="SMART" id="SM00091">
    <property type="entry name" value="PAS"/>
    <property type="match status" value="2"/>
</dbReference>
<dbReference type="InterPro" id="IPR000700">
    <property type="entry name" value="PAS-assoc_C"/>
</dbReference>
<dbReference type="SUPFAM" id="SSF55874">
    <property type="entry name" value="ATPase domain of HSP90 chaperone/DNA topoisomerase II/histidine kinase"/>
    <property type="match status" value="1"/>
</dbReference>
<dbReference type="Proteomes" id="UP000197528">
    <property type="component" value="Unassembled WGS sequence"/>
</dbReference>
<dbReference type="NCBIfam" id="TIGR00229">
    <property type="entry name" value="sensory_box"/>
    <property type="match status" value="1"/>
</dbReference>
<evidence type="ECO:0000256" key="6">
    <source>
        <dbReference type="ARBA" id="ARBA00023026"/>
    </source>
</evidence>
<keyword evidence="4" id="KW-0732">Signal</keyword>
<organism evidence="12 13">
    <name type="scientific">Polynucleobacter campilacus</name>
    <dbReference type="NCBI Taxonomy" id="1743163"/>
    <lineage>
        <taxon>Bacteria</taxon>
        <taxon>Pseudomonadati</taxon>
        <taxon>Pseudomonadota</taxon>
        <taxon>Betaproteobacteria</taxon>
        <taxon>Burkholderiales</taxon>
        <taxon>Burkholderiaceae</taxon>
        <taxon>Polynucleobacter</taxon>
    </lineage>
</organism>
<dbReference type="InterPro" id="IPR003661">
    <property type="entry name" value="HisK_dim/P_dom"/>
</dbReference>
<dbReference type="PANTHER" id="PTHR45339:SF1">
    <property type="entry name" value="HYBRID SIGNAL TRANSDUCTION HISTIDINE KINASE J"/>
    <property type="match status" value="1"/>
</dbReference>
<proteinExistence type="predicted"/>
<feature type="domain" description="PAS" evidence="10">
    <location>
        <begin position="55"/>
        <end position="82"/>
    </location>
</feature>
<dbReference type="Gene3D" id="3.30.565.10">
    <property type="entry name" value="Histidine kinase-like ATPase, C-terminal domain"/>
    <property type="match status" value="1"/>
</dbReference>
<sequence>MTSSNQSPDMSNQAAKLLEDPSFSIVDREEFVRLAGVVIANTNDIVVITDIPTDDQEPRIVYVNEAFVRETGYAPHEVLGKNPRMLQGPRSDPETKNRIFKALGEWKHALGEWKHIREEILNYRKNGEEFWQELNIFPIANESGWFTHWVSIQRDITERKVSEKIIFETKNRLELAARAGGVGIWDYDFFNNRLVWDGQMLKLYGITRDQFTGTYADWAERLHRDDRESAESAITKALEGASEFNTQFRTIWPDGSIHFIRGLALVERDADNKPLRMVGTNWEITELVQAKTDAESALNIKTQFLMNMSHEIRTPMTGIIGLSALALYEPLSPVVREYLQGIESSAKLLLEIVNDILDFSKLEADKAHINTAPFTIEDLFTRVRALFLESAKAKGLQLNLICNLEPKTQLIGDFFNLSLVVNNLVGNAIKFTEQGSVDLSIQTLKLENSTLTLRFTVKDSGIGISQEAQKQILEPFAQADGSISRRFGGTGLGLTIGNRILELMGSKLNIHSIEGQGSSFSFDLVLVQERRK</sequence>
<keyword evidence="5" id="KW-0902">Two-component regulatory system</keyword>
<dbReference type="SUPFAM" id="SSF55785">
    <property type="entry name" value="PYP-like sensor domain (PAS domain)"/>
    <property type="match status" value="2"/>
</dbReference>
<evidence type="ECO:0000256" key="1">
    <source>
        <dbReference type="ARBA" id="ARBA00000085"/>
    </source>
</evidence>
<dbReference type="GO" id="GO:0000155">
    <property type="term" value="F:phosphorelay sensor kinase activity"/>
    <property type="evidence" value="ECO:0007669"/>
    <property type="project" value="InterPro"/>
</dbReference>
<protein>
    <recommendedName>
        <fullName evidence="8">Virulence sensor protein BvgS</fullName>
        <ecNumber evidence="2">2.7.13.3</ecNumber>
    </recommendedName>
</protein>
<comment type="caution">
    <text evidence="12">The sequence shown here is derived from an EMBL/GenBank/DDBJ whole genome shotgun (WGS) entry which is preliminary data.</text>
</comment>
<dbReference type="SMART" id="SM00086">
    <property type="entry name" value="PAC"/>
    <property type="match status" value="2"/>
</dbReference>